<evidence type="ECO:0000256" key="8">
    <source>
        <dbReference type="ARBA" id="ARBA00022840"/>
    </source>
</evidence>
<organism evidence="14 15">
    <name type="scientific">Methanoculleus nereidis</name>
    <dbReference type="NCBI Taxonomy" id="2735141"/>
    <lineage>
        <taxon>Archaea</taxon>
        <taxon>Methanobacteriati</taxon>
        <taxon>Methanobacteriota</taxon>
        <taxon>Stenosarchaea group</taxon>
        <taxon>Methanomicrobia</taxon>
        <taxon>Methanomicrobiales</taxon>
        <taxon>Methanomicrobiaceae</taxon>
        <taxon>Methanoculleus</taxon>
    </lineage>
</organism>
<dbReference type="InterPro" id="IPR018163">
    <property type="entry name" value="Thr/Ala-tRNA-synth_IIc_edit"/>
</dbReference>
<dbReference type="Pfam" id="PF01411">
    <property type="entry name" value="tRNA-synt_2c"/>
    <property type="match status" value="1"/>
</dbReference>
<dbReference type="SUPFAM" id="SSF55186">
    <property type="entry name" value="ThrRS/AlaRS common domain"/>
    <property type="match status" value="1"/>
</dbReference>
<keyword evidence="10 12" id="KW-0648">Protein biosynthesis</keyword>
<proteinExistence type="inferred from homology"/>
<feature type="binding site" evidence="12">
    <location>
        <position position="609"/>
    </location>
    <ligand>
        <name>Zn(2+)</name>
        <dbReference type="ChEBI" id="CHEBI:29105"/>
    </ligand>
</feature>
<dbReference type="PRINTS" id="PR00980">
    <property type="entry name" value="TRNASYNTHALA"/>
</dbReference>
<evidence type="ECO:0000313" key="15">
    <source>
        <dbReference type="Proteomes" id="UP001273768"/>
    </source>
</evidence>
<evidence type="ECO:0000256" key="1">
    <source>
        <dbReference type="ARBA" id="ARBA00008226"/>
    </source>
</evidence>
<comment type="subcellular location">
    <subcellularLocation>
        <location evidence="12">Cytoplasm</location>
    </subcellularLocation>
</comment>
<dbReference type="InterPro" id="IPR012947">
    <property type="entry name" value="tRNA_SAD"/>
</dbReference>
<keyword evidence="5 12" id="KW-0479">Metal-binding</keyword>
<dbReference type="Gene3D" id="6.10.250.550">
    <property type="match status" value="1"/>
</dbReference>
<dbReference type="Gene3D" id="2.40.30.130">
    <property type="match status" value="1"/>
</dbReference>
<evidence type="ECO:0000256" key="3">
    <source>
        <dbReference type="ARBA" id="ARBA00022555"/>
    </source>
</evidence>
<comment type="domain">
    <text evidence="12">Consists of three domains; the N-terminal catalytic domain, the editing domain and the C-terminal C-Ala domain. The editing domain removes incorrectly charged amino acids, while the C-Ala domain, along with tRNA(Ala), serves as a bridge to cooperatively bring together the editing and aminoacylation centers thus stimulating deacylation of misacylated tRNAs.</text>
</comment>
<dbReference type="InterPro" id="IPR018164">
    <property type="entry name" value="Ala-tRNA-synth_IIc_N"/>
</dbReference>
<dbReference type="SUPFAM" id="SSF50447">
    <property type="entry name" value="Translation proteins"/>
    <property type="match status" value="1"/>
</dbReference>
<keyword evidence="8 12" id="KW-0067">ATP-binding</keyword>
<evidence type="ECO:0000256" key="12">
    <source>
        <dbReference type="HAMAP-Rule" id="MF_00036"/>
    </source>
</evidence>
<dbReference type="InterPro" id="IPR045864">
    <property type="entry name" value="aa-tRNA-synth_II/BPL/LPL"/>
</dbReference>
<dbReference type="RefSeq" id="WP_317296067.1">
    <property type="nucleotide sequence ID" value="NZ_JABFFQ010000004.1"/>
</dbReference>
<dbReference type="Pfam" id="PF07973">
    <property type="entry name" value="tRNA_SAD"/>
    <property type="match status" value="1"/>
</dbReference>
<evidence type="ECO:0000313" key="14">
    <source>
        <dbReference type="EMBL" id="MDV4342885.1"/>
    </source>
</evidence>
<dbReference type="InterPro" id="IPR018162">
    <property type="entry name" value="Ala-tRNA-ligase_IIc_anticod-bd"/>
</dbReference>
<protein>
    <recommendedName>
        <fullName evidence="12">Alanine--tRNA ligase</fullName>
        <ecNumber evidence="12">6.1.1.7</ecNumber>
    </recommendedName>
    <alternativeName>
        <fullName evidence="12">Alanyl-tRNA synthetase</fullName>
        <shortName evidence="12">AlaRS</shortName>
    </alternativeName>
</protein>
<evidence type="ECO:0000256" key="6">
    <source>
        <dbReference type="ARBA" id="ARBA00022741"/>
    </source>
</evidence>
<feature type="binding site" evidence="12">
    <location>
        <position position="613"/>
    </location>
    <ligand>
        <name>Zn(2+)</name>
        <dbReference type="ChEBI" id="CHEBI:29105"/>
    </ligand>
</feature>
<evidence type="ECO:0000256" key="10">
    <source>
        <dbReference type="ARBA" id="ARBA00022917"/>
    </source>
</evidence>
<dbReference type="GO" id="GO:0004813">
    <property type="term" value="F:alanine-tRNA ligase activity"/>
    <property type="evidence" value="ECO:0007669"/>
    <property type="project" value="UniProtKB-EC"/>
</dbReference>
<keyword evidence="3 12" id="KW-0820">tRNA-binding</keyword>
<dbReference type="SMART" id="SM00863">
    <property type="entry name" value="tRNA_SAD"/>
    <property type="match status" value="1"/>
</dbReference>
<dbReference type="Pfam" id="PF02272">
    <property type="entry name" value="DHHA1"/>
    <property type="match status" value="1"/>
</dbReference>
<dbReference type="NCBIfam" id="TIGR03683">
    <property type="entry name" value="A-tRNA_syn_arch"/>
    <property type="match status" value="1"/>
</dbReference>
<dbReference type="InterPro" id="IPR002318">
    <property type="entry name" value="Ala-tRNA-lgiase_IIc"/>
</dbReference>
<comment type="similarity">
    <text evidence="1 12">Belongs to the class-II aminoacyl-tRNA synthetase family.</text>
</comment>
<dbReference type="InterPro" id="IPR009000">
    <property type="entry name" value="Transl_B-barrel_sf"/>
</dbReference>
<dbReference type="Gene3D" id="3.10.310.40">
    <property type="match status" value="1"/>
</dbReference>
<evidence type="ECO:0000256" key="2">
    <source>
        <dbReference type="ARBA" id="ARBA00022490"/>
    </source>
</evidence>
<dbReference type="HAMAP" id="MF_00036_A">
    <property type="entry name" value="Ala_tRNA_synth_A"/>
    <property type="match status" value="1"/>
</dbReference>
<keyword evidence="2 12" id="KW-0963">Cytoplasm</keyword>
<comment type="catalytic activity">
    <reaction evidence="12">
        <text>tRNA(Ala) + L-alanine + ATP = L-alanyl-tRNA(Ala) + AMP + diphosphate</text>
        <dbReference type="Rhea" id="RHEA:12540"/>
        <dbReference type="Rhea" id="RHEA-COMP:9657"/>
        <dbReference type="Rhea" id="RHEA-COMP:9923"/>
        <dbReference type="ChEBI" id="CHEBI:30616"/>
        <dbReference type="ChEBI" id="CHEBI:33019"/>
        <dbReference type="ChEBI" id="CHEBI:57972"/>
        <dbReference type="ChEBI" id="CHEBI:78442"/>
        <dbReference type="ChEBI" id="CHEBI:78497"/>
        <dbReference type="ChEBI" id="CHEBI:456215"/>
        <dbReference type="EC" id="6.1.1.7"/>
    </reaction>
</comment>
<feature type="binding site" evidence="12">
    <location>
        <position position="712"/>
    </location>
    <ligand>
        <name>Zn(2+)</name>
        <dbReference type="ChEBI" id="CHEBI:29105"/>
    </ligand>
</feature>
<keyword evidence="11 12" id="KW-0030">Aminoacyl-tRNA synthetase</keyword>
<reference evidence="14 15" key="1">
    <citation type="submission" date="2020-05" db="EMBL/GenBank/DDBJ databases">
        <title>Isolation and characterization of methanoarchaea from a cold seep at offshore SW Taiwan.</title>
        <authorList>
            <person name="Chen Y.-W."/>
            <person name="Chen S.-C."/>
            <person name="Lai M.-C."/>
        </authorList>
    </citation>
    <scope>NUCLEOTIDE SEQUENCE [LARGE SCALE GENOMIC DNA]</scope>
    <source>
        <strain evidence="14 15">YWC-01</strain>
    </source>
</reference>
<dbReference type="SUPFAM" id="SSF55681">
    <property type="entry name" value="Class II aaRS and biotin synthetases"/>
    <property type="match status" value="1"/>
</dbReference>
<feature type="domain" description="Alanyl-transfer RNA synthetases family profile" evidence="13">
    <location>
        <begin position="57"/>
        <end position="755"/>
    </location>
</feature>
<dbReference type="PANTHER" id="PTHR11777">
    <property type="entry name" value="ALANYL-TRNA SYNTHETASE"/>
    <property type="match status" value="1"/>
</dbReference>
<accession>A0ABU3Z249</accession>
<comment type="cofactor">
    <cofactor evidence="12">
        <name>Zn(2+)</name>
        <dbReference type="ChEBI" id="CHEBI:29105"/>
    </cofactor>
    <text evidence="12">Binds 1 zinc ion per subunit.</text>
</comment>
<dbReference type="EMBL" id="JABFFQ010000004">
    <property type="protein sequence ID" value="MDV4342885.1"/>
    <property type="molecule type" value="Genomic_DNA"/>
</dbReference>
<evidence type="ECO:0000259" key="13">
    <source>
        <dbReference type="PROSITE" id="PS50860"/>
    </source>
</evidence>
<keyword evidence="4 12" id="KW-0436">Ligase</keyword>
<keyword evidence="7 12" id="KW-0862">Zinc</keyword>
<evidence type="ECO:0000256" key="9">
    <source>
        <dbReference type="ARBA" id="ARBA00022884"/>
    </source>
</evidence>
<keyword evidence="6 12" id="KW-0547">Nucleotide-binding</keyword>
<evidence type="ECO:0000256" key="11">
    <source>
        <dbReference type="ARBA" id="ARBA00023146"/>
    </source>
</evidence>
<dbReference type="InterPro" id="IPR050058">
    <property type="entry name" value="Ala-tRNA_ligase"/>
</dbReference>
<comment type="function">
    <text evidence="12">Catalyzes the attachment of alanine to tRNA(Ala) in a two-step reaction: alanine is first activated by ATP to form Ala-AMP and then transferred to the acceptor end of tRNA(Ala). Also edits incorrectly charged Ser-tRNA(Ala) and Gly-tRNA(Ala) via its editing domain.</text>
</comment>
<sequence>MLEEEYTLDYFRSEGFERKVCKSCGAAFWTRDPEQEFCGDAPCVTYNFIGNPVFKPHSVSEMREAFLSFFERHGHTRLERYPVAARWRDDIYLTIASIADFQPFVTSGVVPPPANPLTISQPCIRLNDLDSVGRSGRHLTLFEMMAHHAFNTPEEQIYWKDETVALCDEFIKSIGGDLSRVSYKEHPWYGGGNAGASVEVLIGGLEVATLVFMNLGRQKTDQPPVDVNGVPYYPMRLKIVDTGYGLERFVWASKGSPTIYDAVFPEMVSRLMHSAHLENLLDNPEFTKIMGLSARFAGVMDISGTNLYNLRRKVAEAIDVPVERLERIVVPIEKVYSIADHTRCLAYMLGDCIVPSNVREGYLARLVLRRTLRMMNDLSMDDDLAGLIEAQMQIVGAENFEQDADVVREIVANEEARYASTLERGTRIVQKVARNYKAKSSRVPLTEVITLYDSHGIPPEMIRDVAAAEGAVVEIPDNFYSLIAESHSEAQKEARGEDPLARYRERAKNLPPTKKLYYELPNEIEFEAMVLDYFDGMAVLDQTLFYPEGGGQPSDTGTLVTSESMVRVEEAVKLGEVILHRVTGGPLKRGDRVKGMVDEERRWSLMRHHTATHVLLHAAQQVLGVHVHQAGAQKGSDASRLDIRHYTHITPEELRRIELEANRLVMADTPVYVHVEERTRAEQKYGFGLYQGGVPPGREIRTVQVGADVQACAGTHVRTTGEIGPIRILGVEHIQDGVERLVFAAGIAAVHAVQRMEGLLQASADVVSVQPENLPATVTRFFGEWKEQKKEIERLQKKVVDLEMRSLDGELVDGVRVVVRQVDAGQKELVALATTVADEGGVALFASGDGSVRVVAASGAQAVNAADIVREACGILGGKGGGKPNLAQGAGPDVSRLEEALEHGRNRIIEALHGE</sequence>
<name>A0ABU3Z249_9EURY</name>
<dbReference type="Proteomes" id="UP001273768">
    <property type="component" value="Unassembled WGS sequence"/>
</dbReference>
<dbReference type="PROSITE" id="PS50860">
    <property type="entry name" value="AA_TRNA_LIGASE_II_ALA"/>
    <property type="match status" value="1"/>
</dbReference>
<gene>
    <name evidence="12 14" type="primary">alaS</name>
    <name evidence="14" type="ORF">HL657_06795</name>
</gene>
<dbReference type="InterPro" id="IPR022429">
    <property type="entry name" value="Ala-tRNA_lgiase_arc"/>
</dbReference>
<evidence type="ECO:0000256" key="7">
    <source>
        <dbReference type="ARBA" id="ARBA00022833"/>
    </source>
</evidence>
<evidence type="ECO:0000256" key="4">
    <source>
        <dbReference type="ARBA" id="ARBA00022598"/>
    </source>
</evidence>
<feature type="binding site" evidence="12">
    <location>
        <position position="716"/>
    </location>
    <ligand>
        <name>Zn(2+)</name>
        <dbReference type="ChEBI" id="CHEBI:29105"/>
    </ligand>
</feature>
<evidence type="ECO:0000256" key="5">
    <source>
        <dbReference type="ARBA" id="ARBA00022723"/>
    </source>
</evidence>
<dbReference type="Gene3D" id="3.30.54.20">
    <property type="match status" value="1"/>
</dbReference>
<dbReference type="EC" id="6.1.1.7" evidence="12"/>
<dbReference type="NCBIfam" id="TIGR00344">
    <property type="entry name" value="alaS"/>
    <property type="match status" value="1"/>
</dbReference>
<dbReference type="CDD" id="cd00673">
    <property type="entry name" value="AlaRS_core"/>
    <property type="match status" value="1"/>
</dbReference>
<dbReference type="Gene3D" id="3.30.930.10">
    <property type="entry name" value="Bira Bifunctional Protein, Domain 2"/>
    <property type="match status" value="1"/>
</dbReference>
<dbReference type="Gene3D" id="3.30.980.10">
    <property type="entry name" value="Threonyl-trna Synthetase, Chain A, domain 2"/>
    <property type="match status" value="1"/>
</dbReference>
<dbReference type="PANTHER" id="PTHR11777:SF9">
    <property type="entry name" value="ALANINE--TRNA LIGASE, CYTOPLASMIC"/>
    <property type="match status" value="1"/>
</dbReference>
<keyword evidence="15" id="KW-1185">Reference proteome</keyword>
<dbReference type="InterPro" id="IPR003156">
    <property type="entry name" value="DHHA1_dom"/>
</dbReference>
<comment type="caution">
    <text evidence="14">The sequence shown here is derived from an EMBL/GenBank/DDBJ whole genome shotgun (WGS) entry which is preliminary data.</text>
</comment>
<dbReference type="SUPFAM" id="SSF101353">
    <property type="entry name" value="Putative anticodon-binding domain of alanyl-tRNA synthetase (AlaRS)"/>
    <property type="match status" value="1"/>
</dbReference>
<keyword evidence="9 12" id="KW-0694">RNA-binding</keyword>
<dbReference type="InterPro" id="IPR018165">
    <property type="entry name" value="Ala-tRNA-synth_IIc_core"/>
</dbReference>